<reference evidence="2" key="2">
    <citation type="submission" date="2020-10" db="UniProtKB">
        <authorList>
            <consortium name="WormBaseParasite"/>
        </authorList>
    </citation>
    <scope>IDENTIFICATION</scope>
</reference>
<sequence length="182" mass="21413">MQEKANEWCLEADQVESIRSDTTERFHSTIQSTSNIIMMAHHEITDEPFRKTPAASLAVLAKRPETVASRLKQRQYSAHRRSRGEGAFDPRNLFGSTAKPFHRFTIKSRKRRISEGKKPSIMNRCRSTWKMRGGWMEFMKGFVQVVKTMMIRMDGWMFDELVRGRGRVRGRLRRDRMCWKDG</sequence>
<evidence type="ECO:0000313" key="1">
    <source>
        <dbReference type="Proteomes" id="UP000492821"/>
    </source>
</evidence>
<name>A0A7E4VNS7_PANRE</name>
<protein>
    <submittedName>
        <fullName evidence="2">Uncharacterized protein</fullName>
    </submittedName>
</protein>
<proteinExistence type="predicted"/>
<keyword evidence="1" id="KW-1185">Reference proteome</keyword>
<evidence type="ECO:0000313" key="2">
    <source>
        <dbReference type="WBParaSite" id="Pan_g23457.t1"/>
    </source>
</evidence>
<accession>A0A7E4VNS7</accession>
<organism evidence="1 2">
    <name type="scientific">Panagrellus redivivus</name>
    <name type="common">Microworm</name>
    <dbReference type="NCBI Taxonomy" id="6233"/>
    <lineage>
        <taxon>Eukaryota</taxon>
        <taxon>Metazoa</taxon>
        <taxon>Ecdysozoa</taxon>
        <taxon>Nematoda</taxon>
        <taxon>Chromadorea</taxon>
        <taxon>Rhabditida</taxon>
        <taxon>Tylenchina</taxon>
        <taxon>Panagrolaimomorpha</taxon>
        <taxon>Panagrolaimoidea</taxon>
        <taxon>Panagrolaimidae</taxon>
        <taxon>Panagrellus</taxon>
    </lineage>
</organism>
<dbReference type="AlphaFoldDB" id="A0A7E4VNS7"/>
<dbReference type="WBParaSite" id="Pan_g23457.t1">
    <property type="protein sequence ID" value="Pan_g23457.t1"/>
    <property type="gene ID" value="Pan_g23457"/>
</dbReference>
<dbReference type="Proteomes" id="UP000492821">
    <property type="component" value="Unassembled WGS sequence"/>
</dbReference>
<reference evidence="1" key="1">
    <citation type="journal article" date="2013" name="Genetics">
        <title>The draft genome and transcriptome of Panagrellus redivivus are shaped by the harsh demands of a free-living lifestyle.</title>
        <authorList>
            <person name="Srinivasan J."/>
            <person name="Dillman A.R."/>
            <person name="Macchietto M.G."/>
            <person name="Heikkinen L."/>
            <person name="Lakso M."/>
            <person name="Fracchia K.M."/>
            <person name="Antoshechkin I."/>
            <person name="Mortazavi A."/>
            <person name="Wong G."/>
            <person name="Sternberg P.W."/>
        </authorList>
    </citation>
    <scope>NUCLEOTIDE SEQUENCE [LARGE SCALE GENOMIC DNA]</scope>
    <source>
        <strain evidence="1">MT8872</strain>
    </source>
</reference>